<dbReference type="Pfam" id="PF00248">
    <property type="entry name" value="Aldo_ket_red"/>
    <property type="match status" value="1"/>
</dbReference>
<dbReference type="PIRSF" id="PIRSF000097">
    <property type="entry name" value="AKR"/>
    <property type="match status" value="1"/>
</dbReference>
<dbReference type="Proteomes" id="UP001473302">
    <property type="component" value="Unassembled WGS sequence"/>
</dbReference>
<sequence>MSFSTTFKLNNGVIMPAVGLGSWQSKPNEVYDAVLIAIKAGYRHIDTAYVYRNEKEVGLAIKNCGVPREELFVTTKLWNTSHRPDLVESAMNASLENLQLDYVDLYLMHWPVAFKASKSNFPKDENSNIILDPTLDYIHTYAAMEKLVELGKARAIGVSNFNIEKLDRLLKNCKLPPAVNQVELHPYFSQPDLVDFCQKNGVHVMAYSPLGSTGSPVMEEPLVLDIAKRNNATPAQVLLSWGIRRGCSVIPKSVTPSRIISNFRVIDLTEQDFNALQTMTKTKVPQRLLDPSSIWGVDIYGLVNKSKL</sequence>
<reference evidence="2 3" key="1">
    <citation type="submission" date="2024-04" db="EMBL/GenBank/DDBJ databases">
        <title>genome sequences of Mucor flavus KT1a and Helicostylum pulchrum KT1b strains isolated from the surface of a dry-aged beef.</title>
        <authorList>
            <person name="Toyotome T."/>
            <person name="Hosono M."/>
            <person name="Torimaru M."/>
            <person name="Fukuda K."/>
            <person name="Mikami N."/>
        </authorList>
    </citation>
    <scope>NUCLEOTIDE SEQUENCE [LARGE SCALE GENOMIC DNA]</scope>
    <source>
        <strain evidence="2 3">KT1a</strain>
    </source>
</reference>
<dbReference type="PROSITE" id="PS00798">
    <property type="entry name" value="ALDOKETO_REDUCTASE_1"/>
    <property type="match status" value="1"/>
</dbReference>
<dbReference type="SUPFAM" id="SSF51430">
    <property type="entry name" value="NAD(P)-linked oxidoreductase"/>
    <property type="match status" value="1"/>
</dbReference>
<evidence type="ECO:0000259" key="1">
    <source>
        <dbReference type="Pfam" id="PF00248"/>
    </source>
</evidence>
<dbReference type="InterPro" id="IPR036812">
    <property type="entry name" value="NAD(P)_OxRdtase_dom_sf"/>
</dbReference>
<comment type="caution">
    <text evidence="2">The sequence shown here is derived from an EMBL/GenBank/DDBJ whole genome shotgun (WGS) entry which is preliminary data.</text>
</comment>
<organism evidence="2 3">
    <name type="scientific">Mucor flavus</name>
    <dbReference type="NCBI Taxonomy" id="439312"/>
    <lineage>
        <taxon>Eukaryota</taxon>
        <taxon>Fungi</taxon>
        <taxon>Fungi incertae sedis</taxon>
        <taxon>Mucoromycota</taxon>
        <taxon>Mucoromycotina</taxon>
        <taxon>Mucoromycetes</taxon>
        <taxon>Mucorales</taxon>
        <taxon>Mucorineae</taxon>
        <taxon>Mucoraceae</taxon>
        <taxon>Mucor</taxon>
    </lineage>
</organism>
<dbReference type="Gene3D" id="3.20.20.100">
    <property type="entry name" value="NADP-dependent oxidoreductase domain"/>
    <property type="match status" value="1"/>
</dbReference>
<evidence type="ECO:0000313" key="2">
    <source>
        <dbReference type="EMBL" id="GAA5811047.1"/>
    </source>
</evidence>
<protein>
    <recommendedName>
        <fullName evidence="1">NADP-dependent oxidoreductase domain-containing protein</fullName>
    </recommendedName>
</protein>
<accession>A0ABP9YW07</accession>
<dbReference type="CDD" id="cd19071">
    <property type="entry name" value="AKR_AKR1-5-like"/>
    <property type="match status" value="1"/>
</dbReference>
<dbReference type="PROSITE" id="PS00062">
    <property type="entry name" value="ALDOKETO_REDUCTASE_2"/>
    <property type="match status" value="1"/>
</dbReference>
<name>A0ABP9YW07_9FUNG</name>
<feature type="domain" description="NADP-dependent oxidoreductase" evidence="1">
    <location>
        <begin position="19"/>
        <end position="278"/>
    </location>
</feature>
<gene>
    <name evidence="2" type="ORF">MFLAVUS_004476</name>
</gene>
<proteinExistence type="predicted"/>
<evidence type="ECO:0000313" key="3">
    <source>
        <dbReference type="Proteomes" id="UP001473302"/>
    </source>
</evidence>
<dbReference type="InterPro" id="IPR018170">
    <property type="entry name" value="Aldo/ket_reductase_CS"/>
</dbReference>
<dbReference type="EMBL" id="BAABUK010000009">
    <property type="protein sequence ID" value="GAA5811047.1"/>
    <property type="molecule type" value="Genomic_DNA"/>
</dbReference>
<dbReference type="PANTHER" id="PTHR11732">
    <property type="entry name" value="ALDO/KETO REDUCTASE"/>
    <property type="match status" value="1"/>
</dbReference>
<dbReference type="InterPro" id="IPR023210">
    <property type="entry name" value="NADP_OxRdtase_dom"/>
</dbReference>
<dbReference type="PRINTS" id="PR00069">
    <property type="entry name" value="ALDKETRDTASE"/>
</dbReference>
<dbReference type="InterPro" id="IPR020471">
    <property type="entry name" value="AKR"/>
</dbReference>
<keyword evidence="3" id="KW-1185">Reference proteome</keyword>